<keyword evidence="3" id="KW-0813">Transport</keyword>
<gene>
    <name evidence="14" type="ORF">IFK94_07635</name>
</gene>
<feature type="binding site" evidence="12">
    <location>
        <position position="112"/>
    </location>
    <ligand>
        <name>K(+)</name>
        <dbReference type="ChEBI" id="CHEBI:29103"/>
    </ligand>
</feature>
<dbReference type="PANTHER" id="PTHR32024:SF2">
    <property type="entry name" value="TRK SYSTEM POTASSIUM UPTAKE PROTEIN TRKG-RELATED"/>
    <property type="match status" value="1"/>
</dbReference>
<evidence type="ECO:0000256" key="4">
    <source>
        <dbReference type="ARBA" id="ARBA00022475"/>
    </source>
</evidence>
<dbReference type="InterPro" id="IPR003445">
    <property type="entry name" value="Cat_transpt"/>
</dbReference>
<comment type="subcellular location">
    <subcellularLocation>
        <location evidence="1">Cell inner membrane</location>
        <topology evidence="1">Multi-pass membrane protein</topology>
    </subcellularLocation>
</comment>
<keyword evidence="7 13" id="KW-0812">Transmembrane</keyword>
<evidence type="ECO:0000256" key="11">
    <source>
        <dbReference type="ARBA" id="ARBA00023136"/>
    </source>
</evidence>
<evidence type="ECO:0000256" key="7">
    <source>
        <dbReference type="ARBA" id="ARBA00022692"/>
    </source>
</evidence>
<keyword evidence="11 13" id="KW-0472">Membrane</keyword>
<reference evidence="14 15" key="1">
    <citation type="submission" date="2020-08" db="EMBL/GenBank/DDBJ databases">
        <title>Acidobacteriota in marine sediments use diverse sulfur dissimilation pathways.</title>
        <authorList>
            <person name="Wasmund K."/>
        </authorList>
    </citation>
    <scope>NUCLEOTIDE SEQUENCE [LARGE SCALE GENOMIC DNA]</scope>
    <source>
        <strain evidence="14">MAG AM4</strain>
    </source>
</reference>
<feature type="transmembrane region" description="Helical" evidence="13">
    <location>
        <begin position="227"/>
        <end position="254"/>
    </location>
</feature>
<dbReference type="Pfam" id="PF02386">
    <property type="entry name" value="TrkH"/>
    <property type="match status" value="1"/>
</dbReference>
<evidence type="ECO:0000256" key="10">
    <source>
        <dbReference type="ARBA" id="ARBA00023065"/>
    </source>
</evidence>
<keyword evidence="12" id="KW-0479">Metal-binding</keyword>
<evidence type="ECO:0000256" key="9">
    <source>
        <dbReference type="ARBA" id="ARBA00022989"/>
    </source>
</evidence>
<keyword evidence="9 13" id="KW-1133">Transmembrane helix</keyword>
<evidence type="ECO:0000256" key="12">
    <source>
        <dbReference type="PIRSR" id="PIRSR006247-1"/>
    </source>
</evidence>
<feature type="binding site" evidence="12">
    <location>
        <position position="316"/>
    </location>
    <ligand>
        <name>K(+)</name>
        <dbReference type="ChEBI" id="CHEBI:29103"/>
    </ligand>
</feature>
<dbReference type="GO" id="GO:0005886">
    <property type="term" value="C:plasma membrane"/>
    <property type="evidence" value="ECO:0007669"/>
    <property type="project" value="UniProtKB-SubCell"/>
</dbReference>
<proteinExistence type="inferred from homology"/>
<evidence type="ECO:0000256" key="1">
    <source>
        <dbReference type="ARBA" id="ARBA00004429"/>
    </source>
</evidence>
<comment type="caution">
    <text evidence="14">The sequence shown here is derived from an EMBL/GenBank/DDBJ whole genome shotgun (WGS) entry which is preliminary data.</text>
</comment>
<evidence type="ECO:0000313" key="15">
    <source>
        <dbReference type="Proteomes" id="UP000648239"/>
    </source>
</evidence>
<dbReference type="InterPro" id="IPR004772">
    <property type="entry name" value="TrkH"/>
</dbReference>
<organism evidence="14 15">
    <name type="scientific">Candidatus Polarisedimenticola svalbardensis</name>
    <dbReference type="NCBI Taxonomy" id="2886004"/>
    <lineage>
        <taxon>Bacteria</taxon>
        <taxon>Pseudomonadati</taxon>
        <taxon>Acidobacteriota</taxon>
        <taxon>Candidatus Polarisedimenticolia</taxon>
        <taxon>Candidatus Polarisedimenticolales</taxon>
        <taxon>Candidatus Polarisedimenticolaceae</taxon>
        <taxon>Candidatus Polarisedimenticola</taxon>
    </lineage>
</organism>
<feature type="binding site" evidence="12">
    <location>
        <position position="220"/>
    </location>
    <ligand>
        <name>K(+)</name>
        <dbReference type="ChEBI" id="CHEBI:29103"/>
    </ligand>
</feature>
<evidence type="ECO:0000313" key="14">
    <source>
        <dbReference type="EMBL" id="MBD3867979.1"/>
    </source>
</evidence>
<evidence type="ECO:0000256" key="3">
    <source>
        <dbReference type="ARBA" id="ARBA00022448"/>
    </source>
</evidence>
<dbReference type="GO" id="GO:0046872">
    <property type="term" value="F:metal ion binding"/>
    <property type="evidence" value="ECO:0007669"/>
    <property type="project" value="UniProtKB-KW"/>
</dbReference>
<keyword evidence="5" id="KW-0997">Cell inner membrane</keyword>
<accession>A0A8J7CEB1</accession>
<feature type="transmembrane region" description="Helical" evidence="13">
    <location>
        <begin position="69"/>
        <end position="92"/>
    </location>
</feature>
<dbReference type="EMBL" id="JACXWD010000019">
    <property type="protein sequence ID" value="MBD3867979.1"/>
    <property type="molecule type" value="Genomic_DNA"/>
</dbReference>
<evidence type="ECO:0000256" key="13">
    <source>
        <dbReference type="SAM" id="Phobius"/>
    </source>
</evidence>
<feature type="transmembrane region" description="Helical" evidence="13">
    <location>
        <begin position="136"/>
        <end position="162"/>
    </location>
</feature>
<comment type="similarity">
    <text evidence="2">Belongs to the TrkH potassium transport family.</text>
</comment>
<feature type="binding site" evidence="12">
    <location>
        <position position="111"/>
    </location>
    <ligand>
        <name>K(+)</name>
        <dbReference type="ChEBI" id="CHEBI:29103"/>
    </ligand>
</feature>
<evidence type="ECO:0000256" key="6">
    <source>
        <dbReference type="ARBA" id="ARBA00022538"/>
    </source>
</evidence>
<feature type="transmembrane region" description="Helical" evidence="13">
    <location>
        <begin position="391"/>
        <end position="416"/>
    </location>
</feature>
<keyword evidence="10" id="KW-0406">Ion transport</keyword>
<protein>
    <submittedName>
        <fullName evidence="14">TrkH family potassium uptake protein</fullName>
    </submittedName>
</protein>
<feature type="transmembrane region" description="Helical" evidence="13">
    <location>
        <begin position="275"/>
        <end position="296"/>
    </location>
</feature>
<evidence type="ECO:0000256" key="5">
    <source>
        <dbReference type="ARBA" id="ARBA00022519"/>
    </source>
</evidence>
<dbReference type="Proteomes" id="UP000648239">
    <property type="component" value="Unassembled WGS sequence"/>
</dbReference>
<feature type="binding site" evidence="12">
    <location>
        <position position="434"/>
    </location>
    <ligand>
        <name>K(+)</name>
        <dbReference type="ChEBI" id="CHEBI:29103"/>
    </ligand>
</feature>
<keyword evidence="8 12" id="KW-0630">Potassium</keyword>
<dbReference type="AlphaFoldDB" id="A0A8J7CEB1"/>
<keyword evidence="6" id="KW-0633">Potassium transport</keyword>
<feature type="transmembrane region" description="Helical" evidence="13">
    <location>
        <begin position="38"/>
        <end position="57"/>
    </location>
</feature>
<sequence>MNLRVVFLMLGRLLMALAGALLIPCAVGWYSGEGDGPAFLAAAMIAGIGGVALNLVFRSGSEFTFGRREAFVLVTAAWVTASIVGALPYIFFKGPGFAVDALFESASGFTTTGASILTSIEGEAQGILLWRSLTHWLGGMGIIVLGIAILPKLAIGGMELLGAEAPGPITEKLTPRIASTAKALWGIYLVITATETVALRLLGMGWLEALNHAFATMATGGFSTRNASVGGFASPAIEMVIVFFMLMAGANFALHFHLIRGKPLPLLKDPEFRMFLGIIGVATALITLSLMISSTYDSLWQSLRYSVFQATSIVTTTGFATVDYEVWPAFSKAMLFLLMFVGGCAGSTGGSVKVVRIMIVLKKMVVDLKRMIRPHAVLPVRIGTRGIPEDVVTSVTTFFLLFLTLFALGGLAMTALGSVDMVSAFSASAACIGNIGPGFGMVGPAQNYAFFPIPAKLILVGLMIVGRLELYTAMVLLFLWRKK</sequence>
<feature type="transmembrane region" description="Helical" evidence="13">
    <location>
        <begin position="457"/>
        <end position="480"/>
    </location>
</feature>
<evidence type="ECO:0000256" key="2">
    <source>
        <dbReference type="ARBA" id="ARBA00009137"/>
    </source>
</evidence>
<feature type="binding site" evidence="12">
    <location>
        <position position="317"/>
    </location>
    <ligand>
        <name>K(+)</name>
        <dbReference type="ChEBI" id="CHEBI:29103"/>
    </ligand>
</feature>
<dbReference type="PANTHER" id="PTHR32024">
    <property type="entry name" value="TRK SYSTEM POTASSIUM UPTAKE PROTEIN TRKG-RELATED"/>
    <property type="match status" value="1"/>
</dbReference>
<dbReference type="GO" id="GO:0015379">
    <property type="term" value="F:potassium:chloride symporter activity"/>
    <property type="evidence" value="ECO:0007669"/>
    <property type="project" value="InterPro"/>
</dbReference>
<dbReference type="PIRSF" id="PIRSF006247">
    <property type="entry name" value="TrkH"/>
    <property type="match status" value="1"/>
</dbReference>
<name>A0A8J7CEB1_9BACT</name>
<feature type="transmembrane region" description="Helical" evidence="13">
    <location>
        <begin position="333"/>
        <end position="361"/>
    </location>
</feature>
<evidence type="ECO:0000256" key="8">
    <source>
        <dbReference type="ARBA" id="ARBA00022958"/>
    </source>
</evidence>
<keyword evidence="4" id="KW-1003">Cell membrane</keyword>
<feature type="transmembrane region" description="Helical" evidence="13">
    <location>
        <begin position="183"/>
        <end position="207"/>
    </location>
</feature>